<comment type="similarity">
    <text evidence="1">Belongs to the ABC transporter superfamily.</text>
</comment>
<comment type="caution">
    <text evidence="6">The sequence shown here is derived from an EMBL/GenBank/DDBJ whole genome shotgun (WGS) entry which is preliminary data.</text>
</comment>
<dbReference type="GO" id="GO:0005886">
    <property type="term" value="C:plasma membrane"/>
    <property type="evidence" value="ECO:0007669"/>
    <property type="project" value="TreeGrafter"/>
</dbReference>
<dbReference type="InterPro" id="IPR017911">
    <property type="entry name" value="MacB-like_ATP-bd"/>
</dbReference>
<evidence type="ECO:0000313" key="7">
    <source>
        <dbReference type="Proteomes" id="UP000664096"/>
    </source>
</evidence>
<organism evidence="6 7">
    <name type="scientific">Roseibium aggregatum</name>
    <dbReference type="NCBI Taxonomy" id="187304"/>
    <lineage>
        <taxon>Bacteria</taxon>
        <taxon>Pseudomonadati</taxon>
        <taxon>Pseudomonadota</taxon>
        <taxon>Alphaproteobacteria</taxon>
        <taxon>Hyphomicrobiales</taxon>
        <taxon>Stappiaceae</taxon>
        <taxon>Roseibium</taxon>
    </lineage>
</organism>
<keyword evidence="3" id="KW-0547">Nucleotide-binding</keyword>
<dbReference type="SUPFAM" id="SSF52540">
    <property type="entry name" value="P-loop containing nucleoside triphosphate hydrolases"/>
    <property type="match status" value="1"/>
</dbReference>
<dbReference type="CDD" id="cd03255">
    <property type="entry name" value="ABC_MJ0796_LolCDE_FtsE"/>
    <property type="match status" value="1"/>
</dbReference>
<proteinExistence type="inferred from homology"/>
<dbReference type="GO" id="GO:0016887">
    <property type="term" value="F:ATP hydrolysis activity"/>
    <property type="evidence" value="ECO:0007669"/>
    <property type="project" value="InterPro"/>
</dbReference>
<dbReference type="RefSeq" id="WP_207143581.1">
    <property type="nucleotide sequence ID" value="NZ_JAEKJZ010000007.1"/>
</dbReference>
<dbReference type="InterPro" id="IPR003593">
    <property type="entry name" value="AAA+_ATPase"/>
</dbReference>
<dbReference type="EMBL" id="JAEKJZ010000007">
    <property type="protein sequence ID" value="MBN9673628.1"/>
    <property type="molecule type" value="Genomic_DNA"/>
</dbReference>
<protein>
    <submittedName>
        <fullName evidence="6">ABC transporter ATP-binding protein</fullName>
    </submittedName>
</protein>
<feature type="domain" description="ABC transporter" evidence="5">
    <location>
        <begin position="16"/>
        <end position="240"/>
    </location>
</feature>
<dbReference type="GO" id="GO:0005524">
    <property type="term" value="F:ATP binding"/>
    <property type="evidence" value="ECO:0007669"/>
    <property type="project" value="UniProtKB-KW"/>
</dbReference>
<dbReference type="GO" id="GO:0022857">
    <property type="term" value="F:transmembrane transporter activity"/>
    <property type="evidence" value="ECO:0007669"/>
    <property type="project" value="TreeGrafter"/>
</dbReference>
<keyword evidence="4 6" id="KW-0067">ATP-binding</keyword>
<keyword evidence="2" id="KW-0813">Transport</keyword>
<evidence type="ECO:0000256" key="2">
    <source>
        <dbReference type="ARBA" id="ARBA00022448"/>
    </source>
</evidence>
<dbReference type="PANTHER" id="PTHR24220">
    <property type="entry name" value="IMPORT ATP-BINDING PROTEIN"/>
    <property type="match status" value="1"/>
</dbReference>
<dbReference type="InterPro" id="IPR017871">
    <property type="entry name" value="ABC_transporter-like_CS"/>
</dbReference>
<dbReference type="Gene3D" id="3.40.50.300">
    <property type="entry name" value="P-loop containing nucleotide triphosphate hydrolases"/>
    <property type="match status" value="1"/>
</dbReference>
<reference evidence="6" key="1">
    <citation type="submission" date="2020-12" db="EMBL/GenBank/DDBJ databases">
        <title>Oil enriched cultivation method for isolating marine PHA-producing bacteria.</title>
        <authorList>
            <person name="Zheng W."/>
            <person name="Yu S."/>
            <person name="Huang Y."/>
        </authorList>
    </citation>
    <scope>NUCLEOTIDE SEQUENCE</scope>
    <source>
        <strain evidence="6">SY-2-12</strain>
    </source>
</reference>
<dbReference type="InterPro" id="IPR003439">
    <property type="entry name" value="ABC_transporter-like_ATP-bd"/>
</dbReference>
<name>A0A939EJU0_9HYPH</name>
<evidence type="ECO:0000256" key="3">
    <source>
        <dbReference type="ARBA" id="ARBA00022741"/>
    </source>
</evidence>
<dbReference type="SMART" id="SM00382">
    <property type="entry name" value="AAA"/>
    <property type="match status" value="1"/>
</dbReference>
<dbReference type="InterPro" id="IPR015854">
    <property type="entry name" value="ABC_transpr_LolD-like"/>
</dbReference>
<accession>A0A939EJU0</accession>
<dbReference type="Pfam" id="PF00005">
    <property type="entry name" value="ABC_tran"/>
    <property type="match status" value="1"/>
</dbReference>
<dbReference type="AlphaFoldDB" id="A0A939EJU0"/>
<evidence type="ECO:0000256" key="4">
    <source>
        <dbReference type="ARBA" id="ARBA00022840"/>
    </source>
</evidence>
<evidence type="ECO:0000256" key="1">
    <source>
        <dbReference type="ARBA" id="ARBA00005417"/>
    </source>
</evidence>
<dbReference type="PROSITE" id="PS00211">
    <property type="entry name" value="ABC_TRANSPORTER_1"/>
    <property type="match status" value="1"/>
</dbReference>
<evidence type="ECO:0000259" key="5">
    <source>
        <dbReference type="PROSITE" id="PS50893"/>
    </source>
</evidence>
<gene>
    <name evidence="6" type="ORF">JF539_24945</name>
</gene>
<dbReference type="Proteomes" id="UP000664096">
    <property type="component" value="Unassembled WGS sequence"/>
</dbReference>
<evidence type="ECO:0000313" key="6">
    <source>
        <dbReference type="EMBL" id="MBN9673628.1"/>
    </source>
</evidence>
<dbReference type="PROSITE" id="PS50893">
    <property type="entry name" value="ABC_TRANSPORTER_2"/>
    <property type="match status" value="1"/>
</dbReference>
<sequence>MTGASSIRSFPPKGSISARDLVKTFNRGSTRALDHLDFGAAPGEMTAVTGPSGSGKSTLLYALAGLIDLESGSVSVSGETPRTHAEWTRMRQRHIGLIFQDDWLLPTLTCAQNVELPMIGLEHNQKRRRERVDELLKRVNASDLADRTPAGLSGGERQRVAIARSLANRPEILLADEPTGELDSGNSQIVMDLLTTLSTREKMTIVIVTHDPRVARACGRHFVLCDGKGTYSDLSSETEAS</sequence>
<dbReference type="InterPro" id="IPR027417">
    <property type="entry name" value="P-loop_NTPase"/>
</dbReference>